<feature type="region of interest" description="Disordered" evidence="1">
    <location>
        <begin position="198"/>
        <end position="231"/>
    </location>
</feature>
<evidence type="ECO:0000313" key="3">
    <source>
        <dbReference type="Proteomes" id="UP000324222"/>
    </source>
</evidence>
<name>A0A5B7FPL4_PORTR</name>
<keyword evidence="3" id="KW-1185">Reference proteome</keyword>
<comment type="caution">
    <text evidence="2">The sequence shown here is derived from an EMBL/GenBank/DDBJ whole genome shotgun (WGS) entry which is preliminary data.</text>
</comment>
<organism evidence="2 3">
    <name type="scientific">Portunus trituberculatus</name>
    <name type="common">Swimming crab</name>
    <name type="synonym">Neptunus trituberculatus</name>
    <dbReference type="NCBI Taxonomy" id="210409"/>
    <lineage>
        <taxon>Eukaryota</taxon>
        <taxon>Metazoa</taxon>
        <taxon>Ecdysozoa</taxon>
        <taxon>Arthropoda</taxon>
        <taxon>Crustacea</taxon>
        <taxon>Multicrustacea</taxon>
        <taxon>Malacostraca</taxon>
        <taxon>Eumalacostraca</taxon>
        <taxon>Eucarida</taxon>
        <taxon>Decapoda</taxon>
        <taxon>Pleocyemata</taxon>
        <taxon>Brachyura</taxon>
        <taxon>Eubrachyura</taxon>
        <taxon>Portunoidea</taxon>
        <taxon>Portunidae</taxon>
        <taxon>Portuninae</taxon>
        <taxon>Portunus</taxon>
    </lineage>
</organism>
<dbReference type="EMBL" id="VSRR010008283">
    <property type="protein sequence ID" value="MPC48442.1"/>
    <property type="molecule type" value="Genomic_DNA"/>
</dbReference>
<sequence length="231" mass="25799">MMKAKGTCLVENLERMKACMEYSCIKGAFTRRNVPSKYQVFAAAKNFNWGGDESNKWHRGPTVMSPCKKSSGMASIFKSKLRSVGCFGRLTCRLLLATRIIADCVESEGQKSPTVTCLCTASVTKAETAYLMYEGLDLESKVPLGLQAVRRNHLNLKYLTELVLIDQGRRSQKLVTQVVNVKMLDFVEVLRRNIRGKTTSTESIGHNGRPFPHTTSDGFHKRISSSQITPQ</sequence>
<evidence type="ECO:0000313" key="2">
    <source>
        <dbReference type="EMBL" id="MPC48442.1"/>
    </source>
</evidence>
<gene>
    <name evidence="2" type="ORF">E2C01_042215</name>
</gene>
<protein>
    <submittedName>
        <fullName evidence="2">Uncharacterized protein</fullName>
    </submittedName>
</protein>
<dbReference type="AlphaFoldDB" id="A0A5B7FPL4"/>
<evidence type="ECO:0000256" key="1">
    <source>
        <dbReference type="SAM" id="MobiDB-lite"/>
    </source>
</evidence>
<proteinExistence type="predicted"/>
<accession>A0A5B7FPL4</accession>
<dbReference type="Proteomes" id="UP000324222">
    <property type="component" value="Unassembled WGS sequence"/>
</dbReference>
<reference evidence="2 3" key="1">
    <citation type="submission" date="2019-05" db="EMBL/GenBank/DDBJ databases">
        <title>Another draft genome of Portunus trituberculatus and its Hox gene families provides insights of decapod evolution.</title>
        <authorList>
            <person name="Jeong J.-H."/>
            <person name="Song I."/>
            <person name="Kim S."/>
            <person name="Choi T."/>
            <person name="Kim D."/>
            <person name="Ryu S."/>
            <person name="Kim W."/>
        </authorList>
    </citation>
    <scope>NUCLEOTIDE SEQUENCE [LARGE SCALE GENOMIC DNA]</scope>
    <source>
        <tissue evidence="2">Muscle</tissue>
    </source>
</reference>